<feature type="compositionally biased region" description="Basic and acidic residues" evidence="1">
    <location>
        <begin position="22"/>
        <end position="31"/>
    </location>
</feature>
<accession>A0A392UTV8</accession>
<dbReference type="EMBL" id="LXQA010950796">
    <property type="protein sequence ID" value="MCI78429.1"/>
    <property type="molecule type" value="Genomic_DNA"/>
</dbReference>
<comment type="caution">
    <text evidence="2">The sequence shown here is derived from an EMBL/GenBank/DDBJ whole genome shotgun (WGS) entry which is preliminary data.</text>
</comment>
<sequence length="31" mass="3199">VFDYAIPSTVHTGGRADGVATAKDHLGAQED</sequence>
<evidence type="ECO:0000313" key="3">
    <source>
        <dbReference type="Proteomes" id="UP000265520"/>
    </source>
</evidence>
<reference evidence="2 3" key="1">
    <citation type="journal article" date="2018" name="Front. Plant Sci.">
        <title>Red Clover (Trifolium pratense) and Zigzag Clover (T. medium) - A Picture of Genomic Similarities and Differences.</title>
        <authorList>
            <person name="Dluhosova J."/>
            <person name="Istvanek J."/>
            <person name="Nedelnik J."/>
            <person name="Repkova J."/>
        </authorList>
    </citation>
    <scope>NUCLEOTIDE SEQUENCE [LARGE SCALE GENOMIC DNA]</scope>
    <source>
        <strain evidence="3">cv. 10/8</strain>
        <tissue evidence="2">Leaf</tissue>
    </source>
</reference>
<evidence type="ECO:0000313" key="2">
    <source>
        <dbReference type="EMBL" id="MCI78429.1"/>
    </source>
</evidence>
<organism evidence="2 3">
    <name type="scientific">Trifolium medium</name>
    <dbReference type="NCBI Taxonomy" id="97028"/>
    <lineage>
        <taxon>Eukaryota</taxon>
        <taxon>Viridiplantae</taxon>
        <taxon>Streptophyta</taxon>
        <taxon>Embryophyta</taxon>
        <taxon>Tracheophyta</taxon>
        <taxon>Spermatophyta</taxon>
        <taxon>Magnoliopsida</taxon>
        <taxon>eudicotyledons</taxon>
        <taxon>Gunneridae</taxon>
        <taxon>Pentapetalae</taxon>
        <taxon>rosids</taxon>
        <taxon>fabids</taxon>
        <taxon>Fabales</taxon>
        <taxon>Fabaceae</taxon>
        <taxon>Papilionoideae</taxon>
        <taxon>50 kb inversion clade</taxon>
        <taxon>NPAAA clade</taxon>
        <taxon>Hologalegina</taxon>
        <taxon>IRL clade</taxon>
        <taxon>Trifolieae</taxon>
        <taxon>Trifolium</taxon>
    </lineage>
</organism>
<dbReference type="Proteomes" id="UP000265520">
    <property type="component" value="Unassembled WGS sequence"/>
</dbReference>
<name>A0A392UTV8_9FABA</name>
<protein>
    <submittedName>
        <fullName evidence="2">Uncharacterized protein</fullName>
    </submittedName>
</protein>
<proteinExistence type="predicted"/>
<keyword evidence="3" id="KW-1185">Reference proteome</keyword>
<evidence type="ECO:0000256" key="1">
    <source>
        <dbReference type="SAM" id="MobiDB-lite"/>
    </source>
</evidence>
<dbReference type="AlphaFoldDB" id="A0A392UTV8"/>
<feature type="non-terminal residue" evidence="2">
    <location>
        <position position="1"/>
    </location>
</feature>
<feature type="region of interest" description="Disordered" evidence="1">
    <location>
        <begin position="1"/>
        <end position="31"/>
    </location>
</feature>
<gene>
    <name evidence="2" type="ORF">A2U01_0099699</name>
</gene>